<gene>
    <name evidence="6" type="ORF">CTEN210_03188</name>
</gene>
<dbReference type="GO" id="GO:0005686">
    <property type="term" value="C:U2 snRNP"/>
    <property type="evidence" value="ECO:0007669"/>
    <property type="project" value="TreeGrafter"/>
</dbReference>
<evidence type="ECO:0000256" key="1">
    <source>
        <dbReference type="ARBA" id="ARBA00022884"/>
    </source>
</evidence>
<feature type="region of interest" description="Disordered" evidence="3">
    <location>
        <begin position="255"/>
        <end position="299"/>
    </location>
</feature>
<organism evidence="6 7">
    <name type="scientific">Chaetoceros tenuissimus</name>
    <dbReference type="NCBI Taxonomy" id="426638"/>
    <lineage>
        <taxon>Eukaryota</taxon>
        <taxon>Sar</taxon>
        <taxon>Stramenopiles</taxon>
        <taxon>Ochrophyta</taxon>
        <taxon>Bacillariophyta</taxon>
        <taxon>Coscinodiscophyceae</taxon>
        <taxon>Chaetocerotophycidae</taxon>
        <taxon>Chaetocerotales</taxon>
        <taxon>Chaetocerotaceae</taxon>
        <taxon>Chaetoceros</taxon>
    </lineage>
</organism>
<comment type="caution">
    <text evidence="6">The sequence shown here is derived from an EMBL/GenBank/DDBJ whole genome shotgun (WGS) entry which is preliminary data.</text>
</comment>
<protein>
    <recommendedName>
        <fullName evidence="5">RRM domain-containing protein</fullName>
    </recommendedName>
</protein>
<dbReference type="GO" id="GO:0003723">
    <property type="term" value="F:RNA binding"/>
    <property type="evidence" value="ECO:0007669"/>
    <property type="project" value="UniProtKB-UniRule"/>
</dbReference>
<keyword evidence="7" id="KW-1185">Reference proteome</keyword>
<dbReference type="SMART" id="SM00360">
    <property type="entry name" value="RRM"/>
    <property type="match status" value="1"/>
</dbReference>
<dbReference type="EMBL" id="BLLK01000022">
    <property type="protein sequence ID" value="GFH46714.1"/>
    <property type="molecule type" value="Genomic_DNA"/>
</dbReference>
<evidence type="ECO:0000256" key="3">
    <source>
        <dbReference type="SAM" id="MobiDB-lite"/>
    </source>
</evidence>
<feature type="domain" description="RRM" evidence="5">
    <location>
        <begin position="84"/>
        <end position="166"/>
    </location>
</feature>
<keyword evidence="4" id="KW-0732">Signal</keyword>
<evidence type="ECO:0000256" key="2">
    <source>
        <dbReference type="PROSITE-ProRule" id="PRU00176"/>
    </source>
</evidence>
<dbReference type="PROSITE" id="PS50102">
    <property type="entry name" value="RRM"/>
    <property type="match status" value="1"/>
</dbReference>
<dbReference type="PANTHER" id="PTHR45880:SF1">
    <property type="entry name" value="RNA-BINDING MOTIF PROTEIN, X-LINKED 2"/>
    <property type="match status" value="1"/>
</dbReference>
<dbReference type="GO" id="GO:0071013">
    <property type="term" value="C:catalytic step 2 spliceosome"/>
    <property type="evidence" value="ECO:0007669"/>
    <property type="project" value="TreeGrafter"/>
</dbReference>
<dbReference type="Gene3D" id="3.30.70.330">
    <property type="match status" value="1"/>
</dbReference>
<sequence>MNYSKVLSTILVTALLQPAACYTFLGNSLSLNHATSTISTRSNLVMKISKGKSKHGKGNSIHTLNQQRKRLAGRPGTKHYMDPNKVFIGNLPFDASAEDVKKFLIQQLGNLHNVESVKIISDWKTNKSKGYGFIQFMDPIYATSAMEIIKGKKLKGRVIRLDQGKKKDDDNNRVLFVKKRERKDGDDDIETEDSVIDGALDEVEAMEGEELQRFTVNDFDNEDDSLLFNDDDDEDDEDDELDGWFEEIYGGSKWEELSEEEAKNMNRAQRREAQRAKPKKKLPHKGFGDYVPKTPPPEM</sequence>
<keyword evidence="1 2" id="KW-0694">RNA-binding</keyword>
<reference evidence="6 7" key="1">
    <citation type="journal article" date="2021" name="Sci. Rep.">
        <title>The genome of the diatom Chaetoceros tenuissimus carries an ancient integrated fragment of an extant virus.</title>
        <authorList>
            <person name="Hongo Y."/>
            <person name="Kimura K."/>
            <person name="Takaki Y."/>
            <person name="Yoshida Y."/>
            <person name="Baba S."/>
            <person name="Kobayashi G."/>
            <person name="Nagasaki K."/>
            <person name="Hano T."/>
            <person name="Tomaru Y."/>
        </authorList>
    </citation>
    <scope>NUCLEOTIDE SEQUENCE [LARGE SCALE GENOMIC DNA]</scope>
    <source>
        <strain evidence="6 7">NIES-3715</strain>
    </source>
</reference>
<evidence type="ECO:0000313" key="7">
    <source>
        <dbReference type="Proteomes" id="UP001054902"/>
    </source>
</evidence>
<feature type="compositionally biased region" description="Basic and acidic residues" evidence="3">
    <location>
        <begin position="255"/>
        <end position="275"/>
    </location>
</feature>
<name>A0AAD3H1S0_9STRA</name>
<dbReference type="PANTHER" id="PTHR45880">
    <property type="entry name" value="RNA-BINDING MOTIF PROTEIN, X-LINKED 2"/>
    <property type="match status" value="1"/>
</dbReference>
<dbReference type="Pfam" id="PF00076">
    <property type="entry name" value="RRM_1"/>
    <property type="match status" value="1"/>
</dbReference>
<dbReference type="InterPro" id="IPR035979">
    <property type="entry name" value="RBD_domain_sf"/>
</dbReference>
<proteinExistence type="predicted"/>
<evidence type="ECO:0000259" key="5">
    <source>
        <dbReference type="PROSITE" id="PS50102"/>
    </source>
</evidence>
<dbReference type="AlphaFoldDB" id="A0AAD3H1S0"/>
<evidence type="ECO:0000256" key="4">
    <source>
        <dbReference type="SAM" id="SignalP"/>
    </source>
</evidence>
<feature type="signal peptide" evidence="4">
    <location>
        <begin position="1"/>
        <end position="21"/>
    </location>
</feature>
<accession>A0AAD3H1S0</accession>
<dbReference type="Proteomes" id="UP001054902">
    <property type="component" value="Unassembled WGS sequence"/>
</dbReference>
<dbReference type="GO" id="GO:0000398">
    <property type="term" value="P:mRNA splicing, via spliceosome"/>
    <property type="evidence" value="ECO:0007669"/>
    <property type="project" value="TreeGrafter"/>
</dbReference>
<feature type="region of interest" description="Disordered" evidence="3">
    <location>
        <begin position="222"/>
        <end position="241"/>
    </location>
</feature>
<dbReference type="InterPro" id="IPR051847">
    <property type="entry name" value="RNA_proc/Spliceosome_comp"/>
</dbReference>
<dbReference type="SUPFAM" id="SSF54928">
    <property type="entry name" value="RNA-binding domain, RBD"/>
    <property type="match status" value="1"/>
</dbReference>
<dbReference type="InterPro" id="IPR012677">
    <property type="entry name" value="Nucleotide-bd_a/b_plait_sf"/>
</dbReference>
<dbReference type="GO" id="GO:0071011">
    <property type="term" value="C:precatalytic spliceosome"/>
    <property type="evidence" value="ECO:0007669"/>
    <property type="project" value="TreeGrafter"/>
</dbReference>
<feature type="chain" id="PRO_5042214552" description="RRM domain-containing protein" evidence="4">
    <location>
        <begin position="22"/>
        <end position="299"/>
    </location>
</feature>
<dbReference type="InterPro" id="IPR000504">
    <property type="entry name" value="RRM_dom"/>
</dbReference>
<evidence type="ECO:0000313" key="6">
    <source>
        <dbReference type="EMBL" id="GFH46714.1"/>
    </source>
</evidence>